<feature type="transmembrane region" description="Helical" evidence="1">
    <location>
        <begin position="448"/>
        <end position="471"/>
    </location>
</feature>
<feature type="signal peptide" evidence="2">
    <location>
        <begin position="1"/>
        <end position="15"/>
    </location>
</feature>
<keyword evidence="2" id="KW-0732">Signal</keyword>
<gene>
    <name evidence="3" type="ORF">CHIRRI_LOCUS11381</name>
</gene>
<evidence type="ECO:0000313" key="4">
    <source>
        <dbReference type="Proteomes" id="UP001153620"/>
    </source>
</evidence>
<dbReference type="AlphaFoldDB" id="A0A9P0NNN4"/>
<reference evidence="3" key="1">
    <citation type="submission" date="2022-01" db="EMBL/GenBank/DDBJ databases">
        <authorList>
            <person name="King R."/>
        </authorList>
    </citation>
    <scope>NUCLEOTIDE SEQUENCE</scope>
</reference>
<keyword evidence="1" id="KW-0472">Membrane</keyword>
<organism evidence="3 4">
    <name type="scientific">Chironomus riparius</name>
    <dbReference type="NCBI Taxonomy" id="315576"/>
    <lineage>
        <taxon>Eukaryota</taxon>
        <taxon>Metazoa</taxon>
        <taxon>Ecdysozoa</taxon>
        <taxon>Arthropoda</taxon>
        <taxon>Hexapoda</taxon>
        <taxon>Insecta</taxon>
        <taxon>Pterygota</taxon>
        <taxon>Neoptera</taxon>
        <taxon>Endopterygota</taxon>
        <taxon>Diptera</taxon>
        <taxon>Nematocera</taxon>
        <taxon>Chironomoidea</taxon>
        <taxon>Chironomidae</taxon>
        <taxon>Chironominae</taxon>
        <taxon>Chironomus</taxon>
    </lineage>
</organism>
<evidence type="ECO:0000256" key="1">
    <source>
        <dbReference type="SAM" id="Phobius"/>
    </source>
</evidence>
<keyword evidence="4" id="KW-1185">Reference proteome</keyword>
<dbReference type="Proteomes" id="UP001153620">
    <property type="component" value="Chromosome 3"/>
</dbReference>
<dbReference type="EMBL" id="OU895879">
    <property type="protein sequence ID" value="CAH1729262.1"/>
    <property type="molecule type" value="Genomic_DNA"/>
</dbReference>
<keyword evidence="1" id="KW-1133">Transmembrane helix</keyword>
<reference evidence="3" key="2">
    <citation type="submission" date="2022-10" db="EMBL/GenBank/DDBJ databases">
        <authorList>
            <consortium name="ENA_rothamsted_submissions"/>
            <consortium name="culmorum"/>
            <person name="King R."/>
        </authorList>
    </citation>
    <scope>NUCLEOTIDE SEQUENCE</scope>
</reference>
<name>A0A9P0NNN4_9DIPT</name>
<keyword evidence="1" id="KW-0812">Transmembrane</keyword>
<feature type="chain" id="PRO_5040133091" evidence="2">
    <location>
        <begin position="16"/>
        <end position="491"/>
    </location>
</feature>
<protein>
    <submittedName>
        <fullName evidence="3">Uncharacterized protein</fullName>
    </submittedName>
</protein>
<proteinExistence type="predicted"/>
<evidence type="ECO:0000256" key="2">
    <source>
        <dbReference type="SAM" id="SignalP"/>
    </source>
</evidence>
<sequence>MKIFIFIFCIKITAGFYAGGPSISNNPNYNSTFFWNGQRPNYDGPTFNSQTPNYGGQYPTNWNSQNPPAWNGQNPTNWNSQNPPDWNRHQPPTWNEQNLFNQNSSINTSNPPSGIGQRPPIWNGPIPYDESQYPQILSNKNPSVNPLNLNTQNPINANPTFIPQNSNENQDPNEIELFYEIGSPISRIKRDVRFPDDDENVNSQQELPNIEINNNTIGDVLVVSNMSKEGRASKQMMQSVTKIDVGPQSQLFVPPGSTSVIYFEVTNLRNEPTYHSFNVQDEKRYLRQMEPRFFWLRPHQRESVRVTIMIPQGTELGIKDKITLTSQSIVQTQQSVAVTVTTNGVVDSWQPRLWYTYSTRCDWRWNCVGGIWSVEVVARDYETGMLSLRSNPEGLLLRAPFTAGTTEEVHATFSASCCEPKVSITAYDLNRNQRTLQLDVDWPWLSEYGIATVVLGCLFFILLIILIVIWVRWCIKRRRERNDYNLDGPIH</sequence>
<evidence type="ECO:0000313" key="3">
    <source>
        <dbReference type="EMBL" id="CAH1729262.1"/>
    </source>
</evidence>
<accession>A0A9P0NNN4</accession>